<feature type="binding site" description="axial binding residue" evidence="9">
    <location>
        <position position="450"/>
    </location>
    <ligand>
        <name>heme</name>
        <dbReference type="ChEBI" id="CHEBI:30413"/>
    </ligand>
    <ligandPart>
        <name>Fe</name>
        <dbReference type="ChEBI" id="CHEBI:18248"/>
    </ligandPart>
</feature>
<dbReference type="PANTHER" id="PTHR46300:SF7">
    <property type="entry name" value="P450, PUTATIVE (EUROFUNG)-RELATED"/>
    <property type="match status" value="1"/>
</dbReference>
<evidence type="ECO:0000256" key="5">
    <source>
        <dbReference type="ARBA" id="ARBA00022723"/>
    </source>
</evidence>
<keyword evidence="4 9" id="KW-0349">Heme</keyword>
<comment type="pathway">
    <text evidence="2">Secondary metabolite biosynthesis.</text>
</comment>
<evidence type="ECO:0000256" key="10">
    <source>
        <dbReference type="RuleBase" id="RU000461"/>
    </source>
</evidence>
<dbReference type="CDD" id="cd11065">
    <property type="entry name" value="CYP64-like"/>
    <property type="match status" value="1"/>
</dbReference>
<evidence type="ECO:0000256" key="1">
    <source>
        <dbReference type="ARBA" id="ARBA00001971"/>
    </source>
</evidence>
<evidence type="ECO:0000256" key="7">
    <source>
        <dbReference type="ARBA" id="ARBA00023004"/>
    </source>
</evidence>
<keyword evidence="7 9" id="KW-0408">Iron</keyword>
<evidence type="ECO:0000313" key="13">
    <source>
        <dbReference type="Proteomes" id="UP000807025"/>
    </source>
</evidence>
<evidence type="ECO:0000256" key="9">
    <source>
        <dbReference type="PIRSR" id="PIRSR602401-1"/>
    </source>
</evidence>
<name>A0A9P6DAS8_PLEER</name>
<evidence type="ECO:0000256" key="6">
    <source>
        <dbReference type="ARBA" id="ARBA00023002"/>
    </source>
</evidence>
<dbReference type="GO" id="GO:0005506">
    <property type="term" value="F:iron ion binding"/>
    <property type="evidence" value="ECO:0007669"/>
    <property type="project" value="InterPro"/>
</dbReference>
<evidence type="ECO:0000256" key="3">
    <source>
        <dbReference type="ARBA" id="ARBA00010617"/>
    </source>
</evidence>
<dbReference type="PRINTS" id="PR00463">
    <property type="entry name" value="EP450I"/>
</dbReference>
<sequence>MWLDIYIVACSALLSLAGWYRWRRARLPLPPGPKGYPIVGNLFDIPSHSQWVKYLEWSKAYDSDIIYVNVLGSPIVVLNSYKAVNDLLSVRSLLYSDSTMVNELLGWGTVTSLMPYGHAWRARRRAFWQEFNPVNSFNHRPKQLWHSRDLLRRLLHDPKRFLHHIEYTLAGSIIAITYGLDVKPEHDPNIVRAEKALVQLKEAAITGNFIVDILPFLKHIPSWMPGASFKAYAERVRPDTEDMRSTPYKQGCDRLVSYRISGVVPMILTISQREGRGKPSLLSRSLARGGCSIESHPDEEIIKDTTWVAYAGGSETSPIVLSTFIAAMLLHPEIQRKAQDELDTYLGPRLPVFEDMPHLPYVRAIMLEALRWQPVLPLGKPILLFQPSHYKGYFIPKGSTVFANVWALLRDEAYYPDADKFKPERFLKDGDIDPRLLDPIPNFGFGRRICPGRFFAMDSIFMSIASTLSCFNIGKSKDSEGRDIEPDIQYDPGFTMHLIPFECSITPRSAEAEKRIRDSELM</sequence>
<organism evidence="12 13">
    <name type="scientific">Pleurotus eryngii</name>
    <name type="common">Boletus of the steppes</name>
    <dbReference type="NCBI Taxonomy" id="5323"/>
    <lineage>
        <taxon>Eukaryota</taxon>
        <taxon>Fungi</taxon>
        <taxon>Dikarya</taxon>
        <taxon>Basidiomycota</taxon>
        <taxon>Agaricomycotina</taxon>
        <taxon>Agaricomycetes</taxon>
        <taxon>Agaricomycetidae</taxon>
        <taxon>Agaricales</taxon>
        <taxon>Pleurotineae</taxon>
        <taxon>Pleurotaceae</taxon>
        <taxon>Pleurotus</taxon>
    </lineage>
</organism>
<keyword evidence="11" id="KW-0472">Membrane</keyword>
<dbReference type="PANTHER" id="PTHR46300">
    <property type="entry name" value="P450, PUTATIVE (EUROFUNG)-RELATED-RELATED"/>
    <property type="match status" value="1"/>
</dbReference>
<dbReference type="InterPro" id="IPR017972">
    <property type="entry name" value="Cyt_P450_CS"/>
</dbReference>
<dbReference type="GO" id="GO:0020037">
    <property type="term" value="F:heme binding"/>
    <property type="evidence" value="ECO:0007669"/>
    <property type="project" value="InterPro"/>
</dbReference>
<comment type="caution">
    <text evidence="12">The sequence shown here is derived from an EMBL/GenBank/DDBJ whole genome shotgun (WGS) entry which is preliminary data.</text>
</comment>
<dbReference type="InterPro" id="IPR002401">
    <property type="entry name" value="Cyt_P450_E_grp-I"/>
</dbReference>
<reference evidence="12" key="1">
    <citation type="submission" date="2020-11" db="EMBL/GenBank/DDBJ databases">
        <authorList>
            <consortium name="DOE Joint Genome Institute"/>
            <person name="Ahrendt S."/>
            <person name="Riley R."/>
            <person name="Andreopoulos W."/>
            <person name="Labutti K."/>
            <person name="Pangilinan J."/>
            <person name="Ruiz-Duenas F.J."/>
            <person name="Barrasa J.M."/>
            <person name="Sanchez-Garcia M."/>
            <person name="Camarero S."/>
            <person name="Miyauchi S."/>
            <person name="Serrano A."/>
            <person name="Linde D."/>
            <person name="Babiker R."/>
            <person name="Drula E."/>
            <person name="Ayuso-Fernandez I."/>
            <person name="Pacheco R."/>
            <person name="Padilla G."/>
            <person name="Ferreira P."/>
            <person name="Barriuso J."/>
            <person name="Kellner H."/>
            <person name="Castanera R."/>
            <person name="Alfaro M."/>
            <person name="Ramirez L."/>
            <person name="Pisabarro A.G."/>
            <person name="Kuo A."/>
            <person name="Tritt A."/>
            <person name="Lipzen A."/>
            <person name="He G."/>
            <person name="Yan M."/>
            <person name="Ng V."/>
            <person name="Cullen D."/>
            <person name="Martin F."/>
            <person name="Rosso M.-N."/>
            <person name="Henrissat B."/>
            <person name="Hibbett D."/>
            <person name="Martinez A.T."/>
            <person name="Grigoriev I.V."/>
        </authorList>
    </citation>
    <scope>NUCLEOTIDE SEQUENCE</scope>
    <source>
        <strain evidence="12">ATCC 90797</strain>
    </source>
</reference>
<gene>
    <name evidence="12" type="ORF">BDN71DRAFT_1484989</name>
</gene>
<dbReference type="OrthoDB" id="1470350at2759"/>
<evidence type="ECO:0000256" key="11">
    <source>
        <dbReference type="SAM" id="Phobius"/>
    </source>
</evidence>
<evidence type="ECO:0000256" key="8">
    <source>
        <dbReference type="ARBA" id="ARBA00023033"/>
    </source>
</evidence>
<feature type="transmembrane region" description="Helical" evidence="11">
    <location>
        <begin position="6"/>
        <end position="22"/>
    </location>
</feature>
<evidence type="ECO:0000256" key="4">
    <source>
        <dbReference type="ARBA" id="ARBA00022617"/>
    </source>
</evidence>
<keyword evidence="11" id="KW-1133">Transmembrane helix</keyword>
<dbReference type="InterPro" id="IPR050364">
    <property type="entry name" value="Cytochrome_P450_fung"/>
</dbReference>
<dbReference type="Proteomes" id="UP000807025">
    <property type="component" value="Unassembled WGS sequence"/>
</dbReference>
<dbReference type="EMBL" id="MU154691">
    <property type="protein sequence ID" value="KAF9488920.1"/>
    <property type="molecule type" value="Genomic_DNA"/>
</dbReference>
<dbReference type="Gene3D" id="1.10.630.10">
    <property type="entry name" value="Cytochrome P450"/>
    <property type="match status" value="1"/>
</dbReference>
<dbReference type="InterPro" id="IPR001128">
    <property type="entry name" value="Cyt_P450"/>
</dbReference>
<dbReference type="Pfam" id="PF00067">
    <property type="entry name" value="p450"/>
    <property type="match status" value="1"/>
</dbReference>
<dbReference type="SUPFAM" id="SSF48264">
    <property type="entry name" value="Cytochrome P450"/>
    <property type="match status" value="1"/>
</dbReference>
<dbReference type="PROSITE" id="PS00086">
    <property type="entry name" value="CYTOCHROME_P450"/>
    <property type="match status" value="1"/>
</dbReference>
<dbReference type="InterPro" id="IPR036396">
    <property type="entry name" value="Cyt_P450_sf"/>
</dbReference>
<evidence type="ECO:0000313" key="12">
    <source>
        <dbReference type="EMBL" id="KAF9488920.1"/>
    </source>
</evidence>
<protein>
    <submittedName>
        <fullName evidence="12">Cytochrome P450</fullName>
    </submittedName>
</protein>
<dbReference type="GO" id="GO:0004497">
    <property type="term" value="F:monooxygenase activity"/>
    <property type="evidence" value="ECO:0007669"/>
    <property type="project" value="UniProtKB-KW"/>
</dbReference>
<keyword evidence="13" id="KW-1185">Reference proteome</keyword>
<comment type="similarity">
    <text evidence="3 10">Belongs to the cytochrome P450 family.</text>
</comment>
<evidence type="ECO:0000256" key="2">
    <source>
        <dbReference type="ARBA" id="ARBA00005179"/>
    </source>
</evidence>
<dbReference type="AlphaFoldDB" id="A0A9P6DAS8"/>
<comment type="cofactor">
    <cofactor evidence="1 9">
        <name>heme</name>
        <dbReference type="ChEBI" id="CHEBI:30413"/>
    </cofactor>
</comment>
<proteinExistence type="inferred from homology"/>
<dbReference type="GO" id="GO:0016705">
    <property type="term" value="F:oxidoreductase activity, acting on paired donors, with incorporation or reduction of molecular oxygen"/>
    <property type="evidence" value="ECO:0007669"/>
    <property type="project" value="InterPro"/>
</dbReference>
<keyword evidence="8 10" id="KW-0503">Monooxygenase</keyword>
<keyword evidence="6 10" id="KW-0560">Oxidoreductase</keyword>
<keyword evidence="5 9" id="KW-0479">Metal-binding</keyword>
<keyword evidence="11" id="KW-0812">Transmembrane</keyword>
<accession>A0A9P6DAS8</accession>